<dbReference type="PANTHER" id="PTHR46796:SF2">
    <property type="entry name" value="TRANSCRIPTIONAL REGULATORY PROTEIN"/>
    <property type="match status" value="1"/>
</dbReference>
<sequence>MSKHMALKRIAIPALDGAVLMSIERGRAIAARHAHESMLIGLVRAGARELTVRRTRVNVPTGGMFLLNPDEPHSSTTMPGDGESYSVLCLPPEALFRVLDDAGFGPARQTRFAHPLALDADTRTAFVTLVDNLEECASLDVTSQYLQAFFAMLVDQRTCIGFRHEPEAGASGIERARRIILAECDCDLTLGELAQAARVSPSALVRGFARRFGLTPHAYLVRARLKRARMLLDQGVPQSEAAATTGFFDQSHFANAFRKYYGLSPGRYRAALGLHEKSSEKNC</sequence>
<dbReference type="PROSITE" id="PS01124">
    <property type="entry name" value="HTH_ARAC_FAMILY_2"/>
    <property type="match status" value="1"/>
</dbReference>
<dbReference type="STRING" id="690850.Desaf_0528"/>
<keyword evidence="6" id="KW-1185">Reference proteome</keyword>
<dbReference type="Pfam" id="PF02311">
    <property type="entry name" value="AraC_binding"/>
    <property type="match status" value="1"/>
</dbReference>
<dbReference type="GO" id="GO:0003700">
    <property type="term" value="F:DNA-binding transcription factor activity"/>
    <property type="evidence" value="ECO:0007669"/>
    <property type="project" value="InterPro"/>
</dbReference>
<dbReference type="Pfam" id="PF12833">
    <property type="entry name" value="HTH_18"/>
    <property type="match status" value="1"/>
</dbReference>
<name>F3YVS3_DESAF</name>
<evidence type="ECO:0000313" key="6">
    <source>
        <dbReference type="Proteomes" id="UP000007844"/>
    </source>
</evidence>
<dbReference type="Proteomes" id="UP000007844">
    <property type="component" value="Chromosome"/>
</dbReference>
<evidence type="ECO:0000256" key="3">
    <source>
        <dbReference type="ARBA" id="ARBA00023163"/>
    </source>
</evidence>
<keyword evidence="3" id="KW-0804">Transcription</keyword>
<protein>
    <submittedName>
        <fullName evidence="5">Transcriptional regulator, AraC family</fullName>
    </submittedName>
</protein>
<evidence type="ECO:0000256" key="2">
    <source>
        <dbReference type="ARBA" id="ARBA00023125"/>
    </source>
</evidence>
<dbReference type="Gene3D" id="1.10.10.60">
    <property type="entry name" value="Homeodomain-like"/>
    <property type="match status" value="2"/>
</dbReference>
<dbReference type="InterPro" id="IPR009057">
    <property type="entry name" value="Homeodomain-like_sf"/>
</dbReference>
<dbReference type="RefSeq" id="WP_014258722.1">
    <property type="nucleotide sequence ID" value="NC_016629.1"/>
</dbReference>
<dbReference type="KEGG" id="daf:Desaf_0528"/>
<evidence type="ECO:0000256" key="1">
    <source>
        <dbReference type="ARBA" id="ARBA00023015"/>
    </source>
</evidence>
<dbReference type="HOGENOM" id="CLU_000445_88_16_7"/>
<gene>
    <name evidence="5" type="ORF">Desaf_0528</name>
</gene>
<dbReference type="InterPro" id="IPR018060">
    <property type="entry name" value="HTH_AraC"/>
</dbReference>
<dbReference type="eggNOG" id="COG2207">
    <property type="taxonomic scope" value="Bacteria"/>
</dbReference>
<keyword evidence="2" id="KW-0238">DNA-binding</keyword>
<dbReference type="PRINTS" id="PR00032">
    <property type="entry name" value="HTHARAC"/>
</dbReference>
<dbReference type="AlphaFoldDB" id="F3YVS3"/>
<accession>F3YVS3</accession>
<proteinExistence type="predicted"/>
<dbReference type="InterPro" id="IPR020449">
    <property type="entry name" value="Tscrpt_reg_AraC-type_HTH"/>
</dbReference>
<dbReference type="GO" id="GO:0043565">
    <property type="term" value="F:sequence-specific DNA binding"/>
    <property type="evidence" value="ECO:0007669"/>
    <property type="project" value="InterPro"/>
</dbReference>
<dbReference type="SUPFAM" id="SSF46689">
    <property type="entry name" value="Homeodomain-like"/>
    <property type="match status" value="2"/>
</dbReference>
<reference evidence="5 6" key="1">
    <citation type="journal article" date="2011" name="J. Bacteriol.">
        <title>Genome sequence of the mercury-methylating and pleomorphic Desulfovibrio africanus Strain Walvis Bay.</title>
        <authorList>
            <person name="Brown S.D."/>
            <person name="Wall J.D."/>
            <person name="Kucken A.M."/>
            <person name="Gilmour C.C."/>
            <person name="Podar M."/>
            <person name="Brandt C.C."/>
            <person name="Teshima H."/>
            <person name="Detter J.C."/>
            <person name="Han C.S."/>
            <person name="Land M.L."/>
            <person name="Lucas S."/>
            <person name="Han J."/>
            <person name="Pennacchio L."/>
            <person name="Nolan M."/>
            <person name="Pitluck S."/>
            <person name="Woyke T."/>
            <person name="Goodwin L."/>
            <person name="Palumbo A.V."/>
            <person name="Elias D.A."/>
        </authorList>
    </citation>
    <scope>NUCLEOTIDE SEQUENCE [LARGE SCALE GENOMIC DNA]</scope>
    <source>
        <strain evidence="5 6">Walvis Bay</strain>
    </source>
</reference>
<dbReference type="InterPro" id="IPR003313">
    <property type="entry name" value="AraC-bd"/>
</dbReference>
<dbReference type="SUPFAM" id="SSF51215">
    <property type="entry name" value="Regulatory protein AraC"/>
    <property type="match status" value="1"/>
</dbReference>
<evidence type="ECO:0000259" key="4">
    <source>
        <dbReference type="PROSITE" id="PS01124"/>
    </source>
</evidence>
<dbReference type="InterPro" id="IPR037923">
    <property type="entry name" value="HTH-like"/>
</dbReference>
<dbReference type="EMBL" id="CP003221">
    <property type="protein sequence ID" value="EGJ48881.1"/>
    <property type="molecule type" value="Genomic_DNA"/>
</dbReference>
<dbReference type="InterPro" id="IPR050204">
    <property type="entry name" value="AraC_XylS_family_regulators"/>
</dbReference>
<dbReference type="PANTHER" id="PTHR46796">
    <property type="entry name" value="HTH-TYPE TRANSCRIPTIONAL ACTIVATOR RHAS-RELATED"/>
    <property type="match status" value="1"/>
</dbReference>
<evidence type="ECO:0000313" key="5">
    <source>
        <dbReference type="EMBL" id="EGJ48881.1"/>
    </source>
</evidence>
<feature type="domain" description="HTH araC/xylS-type" evidence="4">
    <location>
        <begin position="174"/>
        <end position="271"/>
    </location>
</feature>
<dbReference type="SMART" id="SM00342">
    <property type="entry name" value="HTH_ARAC"/>
    <property type="match status" value="1"/>
</dbReference>
<keyword evidence="1" id="KW-0805">Transcription regulation</keyword>
<organism evidence="5 6">
    <name type="scientific">Desulfocurvibacter africanus subsp. africanus str. Walvis Bay</name>
    <dbReference type="NCBI Taxonomy" id="690850"/>
    <lineage>
        <taxon>Bacteria</taxon>
        <taxon>Pseudomonadati</taxon>
        <taxon>Thermodesulfobacteriota</taxon>
        <taxon>Desulfovibrionia</taxon>
        <taxon>Desulfovibrionales</taxon>
        <taxon>Desulfovibrionaceae</taxon>
        <taxon>Desulfocurvibacter</taxon>
    </lineage>
</organism>